<feature type="compositionally biased region" description="Low complexity" evidence="5">
    <location>
        <begin position="88"/>
        <end position="105"/>
    </location>
</feature>
<dbReference type="InterPro" id="IPR036259">
    <property type="entry name" value="MFS_trans_sf"/>
</dbReference>
<dbReference type="Pfam" id="PF00083">
    <property type="entry name" value="Sugar_tr"/>
    <property type="match status" value="2"/>
</dbReference>
<feature type="region of interest" description="Disordered" evidence="5">
    <location>
        <begin position="1"/>
        <end position="120"/>
    </location>
</feature>
<evidence type="ECO:0000256" key="2">
    <source>
        <dbReference type="ARBA" id="ARBA00022692"/>
    </source>
</evidence>
<gene>
    <name evidence="8" type="primary">PHO84_1</name>
    <name evidence="8" type="ORF">BGZ95_002260</name>
</gene>
<organism evidence="8 9">
    <name type="scientific">Linnemannia exigua</name>
    <dbReference type="NCBI Taxonomy" id="604196"/>
    <lineage>
        <taxon>Eukaryota</taxon>
        <taxon>Fungi</taxon>
        <taxon>Fungi incertae sedis</taxon>
        <taxon>Mucoromycota</taxon>
        <taxon>Mortierellomycotina</taxon>
        <taxon>Mortierellomycetes</taxon>
        <taxon>Mortierellales</taxon>
        <taxon>Mortierellaceae</taxon>
        <taxon>Linnemannia</taxon>
    </lineage>
</organism>
<feature type="transmembrane region" description="Helical" evidence="6">
    <location>
        <begin position="572"/>
        <end position="596"/>
    </location>
</feature>
<evidence type="ECO:0000313" key="8">
    <source>
        <dbReference type="EMBL" id="KAG0268956.1"/>
    </source>
</evidence>
<name>A0AAD4D7W3_9FUNG</name>
<feature type="transmembrane region" description="Helical" evidence="6">
    <location>
        <begin position="468"/>
        <end position="486"/>
    </location>
</feature>
<evidence type="ECO:0000256" key="1">
    <source>
        <dbReference type="ARBA" id="ARBA00004141"/>
    </source>
</evidence>
<feature type="transmembrane region" description="Helical" evidence="6">
    <location>
        <begin position="640"/>
        <end position="663"/>
    </location>
</feature>
<evidence type="ECO:0000256" key="5">
    <source>
        <dbReference type="SAM" id="MobiDB-lite"/>
    </source>
</evidence>
<keyword evidence="4 6" id="KW-0472">Membrane</keyword>
<dbReference type="CDD" id="cd17364">
    <property type="entry name" value="MFS_PhT"/>
    <property type="match status" value="1"/>
</dbReference>
<keyword evidence="3 6" id="KW-1133">Transmembrane helix</keyword>
<feature type="compositionally biased region" description="Low complexity" evidence="5">
    <location>
        <begin position="385"/>
        <end position="398"/>
    </location>
</feature>
<comment type="subcellular location">
    <subcellularLocation>
        <location evidence="1">Membrane</location>
        <topology evidence="1">Multi-pass membrane protein</topology>
    </subcellularLocation>
</comment>
<dbReference type="GO" id="GO:0022857">
    <property type="term" value="F:transmembrane transporter activity"/>
    <property type="evidence" value="ECO:0007669"/>
    <property type="project" value="InterPro"/>
</dbReference>
<reference evidence="8" key="1">
    <citation type="journal article" date="2020" name="Fungal Divers.">
        <title>Resolving the Mortierellaceae phylogeny through synthesis of multi-gene phylogenetics and phylogenomics.</title>
        <authorList>
            <person name="Vandepol N."/>
            <person name="Liber J."/>
            <person name="Desiro A."/>
            <person name="Na H."/>
            <person name="Kennedy M."/>
            <person name="Barry K."/>
            <person name="Grigoriev I.V."/>
            <person name="Miller A.N."/>
            <person name="O'Donnell K."/>
            <person name="Stajich J.E."/>
            <person name="Bonito G."/>
        </authorList>
    </citation>
    <scope>NUCLEOTIDE SEQUENCE</scope>
    <source>
        <strain evidence="8">NRRL 28262</strain>
    </source>
</reference>
<comment type="caution">
    <text evidence="8">The sequence shown here is derived from an EMBL/GenBank/DDBJ whole genome shotgun (WGS) entry which is preliminary data.</text>
</comment>
<evidence type="ECO:0000256" key="3">
    <source>
        <dbReference type="ARBA" id="ARBA00022989"/>
    </source>
</evidence>
<dbReference type="GO" id="GO:0016020">
    <property type="term" value="C:membrane"/>
    <property type="evidence" value="ECO:0007669"/>
    <property type="project" value="UniProtKB-SubCell"/>
</dbReference>
<dbReference type="SUPFAM" id="SSF103473">
    <property type="entry name" value="MFS general substrate transporter"/>
    <property type="match status" value="1"/>
</dbReference>
<dbReference type="PROSITE" id="PS00217">
    <property type="entry name" value="SUGAR_TRANSPORT_2"/>
    <property type="match status" value="1"/>
</dbReference>
<feature type="transmembrane region" description="Helical" evidence="6">
    <location>
        <begin position="158"/>
        <end position="177"/>
    </location>
</feature>
<feature type="compositionally biased region" description="Polar residues" evidence="5">
    <location>
        <begin position="22"/>
        <end position="36"/>
    </location>
</feature>
<evidence type="ECO:0000313" key="9">
    <source>
        <dbReference type="Proteomes" id="UP001194580"/>
    </source>
</evidence>
<feature type="domain" description="Major facilitator superfamily (MFS) profile" evidence="7">
    <location>
        <begin position="146"/>
        <end position="668"/>
    </location>
</feature>
<feature type="transmembrane region" description="Helical" evidence="6">
    <location>
        <begin position="321"/>
        <end position="340"/>
    </location>
</feature>
<dbReference type="Gene3D" id="1.20.1250.20">
    <property type="entry name" value="MFS general substrate transporter like domains"/>
    <property type="match status" value="2"/>
</dbReference>
<evidence type="ECO:0000256" key="6">
    <source>
        <dbReference type="SAM" id="Phobius"/>
    </source>
</evidence>
<feature type="transmembrane region" description="Helical" evidence="6">
    <location>
        <begin position="510"/>
        <end position="534"/>
    </location>
</feature>
<feature type="transmembrane region" description="Helical" evidence="6">
    <location>
        <begin position="189"/>
        <end position="210"/>
    </location>
</feature>
<dbReference type="Proteomes" id="UP001194580">
    <property type="component" value="Unassembled WGS sequence"/>
</dbReference>
<proteinExistence type="predicted"/>
<feature type="transmembrane region" description="Helical" evidence="6">
    <location>
        <begin position="546"/>
        <end position="566"/>
    </location>
</feature>
<dbReference type="PROSITE" id="PS50850">
    <property type="entry name" value="MFS"/>
    <property type="match status" value="1"/>
</dbReference>
<keyword evidence="9" id="KW-1185">Reference proteome</keyword>
<protein>
    <submittedName>
        <fullName evidence="8">Inorganic phosphate transporter pho84</fullName>
    </submittedName>
</protein>
<accession>A0AAD4D7W3</accession>
<feature type="transmembrane region" description="Helical" evidence="6">
    <location>
        <begin position="248"/>
        <end position="269"/>
    </location>
</feature>
<dbReference type="InterPro" id="IPR005828">
    <property type="entry name" value="MFS_sugar_transport-like"/>
</dbReference>
<feature type="region of interest" description="Disordered" evidence="5">
    <location>
        <begin position="370"/>
        <end position="424"/>
    </location>
</feature>
<feature type="transmembrane region" description="Helical" evidence="6">
    <location>
        <begin position="217"/>
        <end position="236"/>
    </location>
</feature>
<dbReference type="PANTHER" id="PTHR24064">
    <property type="entry name" value="SOLUTE CARRIER FAMILY 22 MEMBER"/>
    <property type="match status" value="1"/>
</dbReference>
<evidence type="ECO:0000259" key="7">
    <source>
        <dbReference type="PROSITE" id="PS50850"/>
    </source>
</evidence>
<feature type="compositionally biased region" description="Gly residues" evidence="5">
    <location>
        <begin position="402"/>
        <end position="424"/>
    </location>
</feature>
<evidence type="ECO:0000256" key="4">
    <source>
        <dbReference type="ARBA" id="ARBA00023136"/>
    </source>
</evidence>
<dbReference type="AlphaFoldDB" id="A0AAD4D7W3"/>
<sequence>MHPFPQSLEPPPRRGGATPAGSSNRPQSPLTSPTSLTYPSNAYAPSSSYPLSSSTANTSASRPLINSGDSHYYDGLSSPTPGSRPRYNNNNNSNDIDNNNNNNNDGGALSSDFSRGGLYQDDPRNRRLDTLAKIDNADFGWFHVRACMVAGVGFFTDAYDLFAINLVSPMLGFVYFSHNGNSVPADIDAGLKIAASVGTFFGQIGFGYLADRLGRKRMYGVELVIIIVATFGQALSGNSYGLSLHWSIMIWRFILGIGVGGDYPLSAVITSEFATTNRRGAMMAAVFAMQGFGYLTTALVAILLLLGFKSMIVANPMNLDYVWRMLIGLGCVPALVAVYFRMTIPETPRYVLDVENNLYKAENDVNRVIPTRNALQSDRDEIEARNSNSRVNPRRNNNALGGDDGPTGSGSGYQKGGSGAGGAGGAGAGGGYNSLFSTSSRENDRSHQNKGTFRDFCHYFSRWETFKVLLGTSVTWFALDVAFYGIGLNNTFILSSIHFTTLTDEAYEKIWNATVGQAIIVLLGAIPGYWFTVFLIERLGRIKIQVLGFVMSCILFCILGFAYAPIHNQSPILFVFLFALTQFFQNFGPNATTFIIPGEVFPTRFRSTGHGISAGMGKLGAIVAQVGFSSLKDRGGEKNAGIPMLLQIFALFMFIGLLFTYLVPETRGKTLEELCGDEDYTSRQLERERFRQNGLQEKDENYE</sequence>
<keyword evidence="2 6" id="KW-0812">Transmembrane</keyword>
<dbReference type="InterPro" id="IPR005829">
    <property type="entry name" value="Sugar_transporter_CS"/>
</dbReference>
<dbReference type="EMBL" id="JAAAIL010001473">
    <property type="protein sequence ID" value="KAG0268956.1"/>
    <property type="molecule type" value="Genomic_DNA"/>
</dbReference>
<dbReference type="InterPro" id="IPR020846">
    <property type="entry name" value="MFS_dom"/>
</dbReference>
<feature type="compositionally biased region" description="Low complexity" evidence="5">
    <location>
        <begin position="37"/>
        <end position="59"/>
    </location>
</feature>
<feature type="transmembrane region" description="Helical" evidence="6">
    <location>
        <begin position="608"/>
        <end position="628"/>
    </location>
</feature>
<feature type="transmembrane region" description="Helical" evidence="6">
    <location>
        <begin position="281"/>
        <end position="306"/>
    </location>
</feature>